<evidence type="ECO:0000313" key="1">
    <source>
        <dbReference type="EMBL" id="UWN66184.1"/>
    </source>
</evidence>
<keyword evidence="2" id="KW-1185">Reference proteome</keyword>
<accession>A0ABY5VBL0</accession>
<name>A0ABY5VBL0_9BACT</name>
<dbReference type="Proteomes" id="UP001058267">
    <property type="component" value="Chromosome"/>
</dbReference>
<evidence type="ECO:0000313" key="2">
    <source>
        <dbReference type="Proteomes" id="UP001058267"/>
    </source>
</evidence>
<organism evidence="1 2">
    <name type="scientific">Alistipes senegalensis JC50</name>
    <dbReference type="NCBI Taxonomy" id="1033732"/>
    <lineage>
        <taxon>Bacteria</taxon>
        <taxon>Pseudomonadati</taxon>
        <taxon>Bacteroidota</taxon>
        <taxon>Bacteroidia</taxon>
        <taxon>Bacteroidales</taxon>
        <taxon>Rikenellaceae</taxon>
        <taxon>Alistipes</taxon>
    </lineage>
</organism>
<sequence>MKKQTTGKKPKIRHLSDSAAILDFGGHAISLSTSPRSSLDSYIFDMAADGGGNWEQTYQTVRGYKIVPYGINNDFPVMIRDIMARNNLAPGVLHRKQNLLTGQGAFLYENAFDGGRITRRWVDDPNISAWLRSWDYDRFIDQAATDYLHTGGFFAIHPLERGYRLPGHGRRIARLEFVSAKDARLEWADSRNIDDVRHILVGDFETACVNSGLQSYPVFDPTDPGRYPISASYNYTYAFGRNFYATPGFMGAIRWILRGSDIPMIFRHVTENGLNLAYHVHSPQGYWDRIEEKLREKYPEEQPEEIEARYKQAKKKILDALTETLSGKQNAGKFFESIDSYDDDHNLITWKIEPVDQKIKDFVEAQLKISEAASSAITSGMALHPSLTNIMVNGKLASGSEMLYALKVFLHFDTRIPERVILGPINQAIAYNFPGTRYQLGFYHAVVMSEEGISESERMKNN</sequence>
<dbReference type="RefSeq" id="WP_019152270.1">
    <property type="nucleotide sequence ID" value="NZ_CP102252.1"/>
</dbReference>
<dbReference type="EMBL" id="CP102252">
    <property type="protein sequence ID" value="UWN66184.1"/>
    <property type="molecule type" value="Genomic_DNA"/>
</dbReference>
<reference evidence="1" key="1">
    <citation type="journal article" date="2022" name="Cell">
        <title>Design, construction, and in vivo augmentation of a complex gut microbiome.</title>
        <authorList>
            <person name="Cheng A.G."/>
            <person name="Ho P.Y."/>
            <person name="Aranda-Diaz A."/>
            <person name="Jain S."/>
            <person name="Yu F.B."/>
            <person name="Meng X."/>
            <person name="Wang M."/>
            <person name="Iakiviak M."/>
            <person name="Nagashima K."/>
            <person name="Zhao A."/>
            <person name="Murugkar P."/>
            <person name="Patil A."/>
            <person name="Atabakhsh K."/>
            <person name="Weakley A."/>
            <person name="Yan J."/>
            <person name="Brumbaugh A.R."/>
            <person name="Higginbottom S."/>
            <person name="Dimas A."/>
            <person name="Shiver A.L."/>
            <person name="Deutschbauer A."/>
            <person name="Neff N."/>
            <person name="Sonnenburg J.L."/>
            <person name="Huang K.C."/>
            <person name="Fischbach M.A."/>
        </authorList>
    </citation>
    <scope>NUCLEOTIDE SEQUENCE</scope>
    <source>
        <strain evidence="1">JC50</strain>
    </source>
</reference>
<proteinExistence type="predicted"/>
<protein>
    <submittedName>
        <fullName evidence="1">Uncharacterized protein</fullName>
    </submittedName>
</protein>
<gene>
    <name evidence="1" type="ORF">NQ519_04945</name>
</gene>